<gene>
    <name evidence="1" type="ORF">FKW44_018171</name>
</gene>
<dbReference type="Proteomes" id="UP000595437">
    <property type="component" value="Chromosome 12"/>
</dbReference>
<name>A0A7T8JXS0_CALRO</name>
<dbReference type="AlphaFoldDB" id="A0A7T8JXS0"/>
<organism evidence="1 2">
    <name type="scientific">Caligus rogercresseyi</name>
    <name type="common">Sea louse</name>
    <dbReference type="NCBI Taxonomy" id="217165"/>
    <lineage>
        <taxon>Eukaryota</taxon>
        <taxon>Metazoa</taxon>
        <taxon>Ecdysozoa</taxon>
        <taxon>Arthropoda</taxon>
        <taxon>Crustacea</taxon>
        <taxon>Multicrustacea</taxon>
        <taxon>Hexanauplia</taxon>
        <taxon>Copepoda</taxon>
        <taxon>Siphonostomatoida</taxon>
        <taxon>Caligidae</taxon>
        <taxon>Caligus</taxon>
    </lineage>
</organism>
<dbReference type="OrthoDB" id="10627976at2759"/>
<evidence type="ECO:0000313" key="2">
    <source>
        <dbReference type="Proteomes" id="UP000595437"/>
    </source>
</evidence>
<accession>A0A7T8JXS0</accession>
<protein>
    <submittedName>
        <fullName evidence="1">Uncharacterized protein</fullName>
    </submittedName>
</protein>
<reference evidence="2" key="1">
    <citation type="submission" date="2021-01" db="EMBL/GenBank/DDBJ databases">
        <title>Caligus Genome Assembly.</title>
        <authorList>
            <person name="Gallardo-Escarate C."/>
        </authorList>
    </citation>
    <scope>NUCLEOTIDE SEQUENCE [LARGE SCALE GENOMIC DNA]</scope>
</reference>
<evidence type="ECO:0000313" key="1">
    <source>
        <dbReference type="EMBL" id="QQP37780.1"/>
    </source>
</evidence>
<keyword evidence="2" id="KW-1185">Reference proteome</keyword>
<sequence>MNELQKLLIRKHQVVSQFKRNIKDRSSQDDFTIKLSSQDKLIQSQQDTIGLLKVRVLILDQGFAI</sequence>
<dbReference type="EMBL" id="CP045901">
    <property type="protein sequence ID" value="QQP37780.1"/>
    <property type="molecule type" value="Genomic_DNA"/>
</dbReference>
<proteinExistence type="predicted"/>